<feature type="transmembrane region" description="Helical" evidence="6">
    <location>
        <begin position="249"/>
        <end position="267"/>
    </location>
</feature>
<dbReference type="EMBL" id="QNSB01000002">
    <property type="protein sequence ID" value="RBP73556.1"/>
    <property type="molecule type" value="Genomic_DNA"/>
</dbReference>
<keyword evidence="3 6" id="KW-0812">Transmembrane</keyword>
<comment type="caution">
    <text evidence="8">The sequence shown here is derived from an EMBL/GenBank/DDBJ whole genome shotgun (WGS) entry which is preliminary data.</text>
</comment>
<dbReference type="Proteomes" id="UP000253509">
    <property type="component" value="Unassembled WGS sequence"/>
</dbReference>
<feature type="transmembrane region" description="Helical" evidence="6">
    <location>
        <begin position="108"/>
        <end position="128"/>
    </location>
</feature>
<feature type="transmembrane region" description="Helical" evidence="6">
    <location>
        <begin position="81"/>
        <end position="102"/>
    </location>
</feature>
<proteinExistence type="predicted"/>
<dbReference type="Pfam" id="PF07690">
    <property type="entry name" value="MFS_1"/>
    <property type="match status" value="1"/>
</dbReference>
<feature type="transmembrane region" description="Helical" evidence="6">
    <location>
        <begin position="274"/>
        <end position="291"/>
    </location>
</feature>
<evidence type="ECO:0000313" key="8">
    <source>
        <dbReference type="EMBL" id="RBP73556.1"/>
    </source>
</evidence>
<dbReference type="InterPro" id="IPR020846">
    <property type="entry name" value="MFS_dom"/>
</dbReference>
<keyword evidence="4 6" id="KW-1133">Transmembrane helix</keyword>
<keyword evidence="9" id="KW-1185">Reference proteome</keyword>
<keyword evidence="5 6" id="KW-0472">Membrane</keyword>
<feature type="transmembrane region" description="Helical" evidence="6">
    <location>
        <begin position="332"/>
        <end position="352"/>
    </location>
</feature>
<protein>
    <submittedName>
        <fullName evidence="8">Putative MFS family arabinose efflux permease</fullName>
    </submittedName>
</protein>
<dbReference type="PANTHER" id="PTHR43124">
    <property type="entry name" value="PURINE EFFLUX PUMP PBUE"/>
    <property type="match status" value="1"/>
</dbReference>
<feature type="transmembrane region" description="Helical" evidence="6">
    <location>
        <begin position="140"/>
        <end position="160"/>
    </location>
</feature>
<dbReference type="InterPro" id="IPR011701">
    <property type="entry name" value="MFS"/>
</dbReference>
<evidence type="ECO:0000256" key="2">
    <source>
        <dbReference type="ARBA" id="ARBA00022475"/>
    </source>
</evidence>
<dbReference type="Gene3D" id="1.20.1250.20">
    <property type="entry name" value="MFS general substrate transporter like domains"/>
    <property type="match status" value="2"/>
</dbReference>
<dbReference type="CDD" id="cd06174">
    <property type="entry name" value="MFS"/>
    <property type="match status" value="1"/>
</dbReference>
<accession>A0A366ILG2</accession>
<evidence type="ECO:0000256" key="3">
    <source>
        <dbReference type="ARBA" id="ARBA00022692"/>
    </source>
</evidence>
<feature type="transmembrane region" description="Helical" evidence="6">
    <location>
        <begin position="166"/>
        <end position="184"/>
    </location>
</feature>
<dbReference type="AlphaFoldDB" id="A0A366ILG2"/>
<keyword evidence="2" id="KW-1003">Cell membrane</keyword>
<dbReference type="GO" id="GO:0022857">
    <property type="term" value="F:transmembrane transporter activity"/>
    <property type="evidence" value="ECO:0007669"/>
    <property type="project" value="InterPro"/>
</dbReference>
<dbReference type="PROSITE" id="PS50850">
    <property type="entry name" value="MFS"/>
    <property type="match status" value="1"/>
</dbReference>
<sequence length="404" mass="41374">MSTTISTRRAALTPTVIGGFIGSGVISLIAANFVPVFISGLTNDLGFSLGTAGLIATGLSLASVVSMWIANLFVARRSRPVLAGIGTGFMVLGFGLAALFYSPAVVPAGLIVAGLGCGIMGAASVAAVSSTLNPDRSTTVVALINRVAVSALFLLAPIFFNDLRQVFVVLTFLGLVGAVLVRGLPNAPKELITSSSLPAANAARIRPIGVVLAAAFGLWSLTEDMVYSLTSAVFGVHAGLSPDVSTSVLAYKVLGGLLGTIIAPFVLRKLGRTTAIVLIVIISTVSKFLLVTAENPALYVVSLVIWGVVYLTVVVLVLGLAANMDISGRTGVFVNSFYVIGIACGPMIAGALQPQMSFASYAVLDCAVAAVAGAVIAMVSHREEARVRAEADGLSATARHPETI</sequence>
<evidence type="ECO:0000313" key="9">
    <source>
        <dbReference type="Proteomes" id="UP000253509"/>
    </source>
</evidence>
<dbReference type="SUPFAM" id="SSF103473">
    <property type="entry name" value="MFS general substrate transporter"/>
    <property type="match status" value="1"/>
</dbReference>
<gene>
    <name evidence="8" type="ORF">DFO65_10284</name>
</gene>
<evidence type="ECO:0000256" key="6">
    <source>
        <dbReference type="SAM" id="Phobius"/>
    </source>
</evidence>
<comment type="subcellular location">
    <subcellularLocation>
        <location evidence="1">Cell membrane</location>
        <topology evidence="1">Multi-pass membrane protein</topology>
    </subcellularLocation>
</comment>
<dbReference type="InterPro" id="IPR036259">
    <property type="entry name" value="MFS_trans_sf"/>
</dbReference>
<evidence type="ECO:0000256" key="5">
    <source>
        <dbReference type="ARBA" id="ARBA00023136"/>
    </source>
</evidence>
<evidence type="ECO:0000259" key="7">
    <source>
        <dbReference type="PROSITE" id="PS50850"/>
    </source>
</evidence>
<dbReference type="InterPro" id="IPR050189">
    <property type="entry name" value="MFS_Efflux_Transporters"/>
</dbReference>
<dbReference type="PANTHER" id="PTHR43124:SF3">
    <property type="entry name" value="CHLORAMPHENICOL EFFLUX PUMP RV0191"/>
    <property type="match status" value="1"/>
</dbReference>
<feature type="transmembrane region" description="Helical" evidence="6">
    <location>
        <begin position="54"/>
        <end position="74"/>
    </location>
</feature>
<feature type="transmembrane region" description="Helical" evidence="6">
    <location>
        <begin position="12"/>
        <end position="34"/>
    </location>
</feature>
<evidence type="ECO:0000256" key="1">
    <source>
        <dbReference type="ARBA" id="ARBA00004651"/>
    </source>
</evidence>
<organism evidence="8 9">
    <name type="scientific">Brevibacterium celere</name>
    <dbReference type="NCBI Taxonomy" id="225845"/>
    <lineage>
        <taxon>Bacteria</taxon>
        <taxon>Bacillati</taxon>
        <taxon>Actinomycetota</taxon>
        <taxon>Actinomycetes</taxon>
        <taxon>Micrococcales</taxon>
        <taxon>Brevibacteriaceae</taxon>
        <taxon>Brevibacterium</taxon>
    </lineage>
</organism>
<feature type="transmembrane region" description="Helical" evidence="6">
    <location>
        <begin position="205"/>
        <end position="222"/>
    </location>
</feature>
<dbReference type="RefSeq" id="WP_113902954.1">
    <property type="nucleotide sequence ID" value="NZ_QNSB01000002.1"/>
</dbReference>
<feature type="transmembrane region" description="Helical" evidence="6">
    <location>
        <begin position="297"/>
        <end position="320"/>
    </location>
</feature>
<feature type="domain" description="Major facilitator superfamily (MFS) profile" evidence="7">
    <location>
        <begin position="11"/>
        <end position="385"/>
    </location>
</feature>
<feature type="transmembrane region" description="Helical" evidence="6">
    <location>
        <begin position="358"/>
        <end position="379"/>
    </location>
</feature>
<name>A0A366ILG2_9MICO</name>
<reference evidence="8 9" key="1">
    <citation type="submission" date="2018-06" db="EMBL/GenBank/DDBJ databases">
        <title>Freshwater and sediment microbial communities from various areas in North America, analyzing microbe dynamics in response to fracking.</title>
        <authorList>
            <person name="Lamendella R."/>
        </authorList>
    </citation>
    <scope>NUCLEOTIDE SEQUENCE [LARGE SCALE GENOMIC DNA]</scope>
    <source>
        <strain evidence="8 9">3b_TX</strain>
    </source>
</reference>
<dbReference type="GO" id="GO:0005886">
    <property type="term" value="C:plasma membrane"/>
    <property type="evidence" value="ECO:0007669"/>
    <property type="project" value="UniProtKB-SubCell"/>
</dbReference>
<evidence type="ECO:0000256" key="4">
    <source>
        <dbReference type="ARBA" id="ARBA00022989"/>
    </source>
</evidence>